<proteinExistence type="predicted"/>
<organism evidence="1">
    <name type="scientific">marine sediment metagenome</name>
    <dbReference type="NCBI Taxonomy" id="412755"/>
    <lineage>
        <taxon>unclassified sequences</taxon>
        <taxon>metagenomes</taxon>
        <taxon>ecological metagenomes</taxon>
    </lineage>
</organism>
<gene>
    <name evidence="1" type="ORF">LCGC14_1451860</name>
</gene>
<dbReference type="EMBL" id="LAZR01010006">
    <property type="protein sequence ID" value="KKM69340.1"/>
    <property type="molecule type" value="Genomic_DNA"/>
</dbReference>
<protein>
    <submittedName>
        <fullName evidence="1">Uncharacterized protein</fullName>
    </submittedName>
</protein>
<name>A0A0F9LYC8_9ZZZZ</name>
<reference evidence="1" key="1">
    <citation type="journal article" date="2015" name="Nature">
        <title>Complex archaea that bridge the gap between prokaryotes and eukaryotes.</title>
        <authorList>
            <person name="Spang A."/>
            <person name="Saw J.H."/>
            <person name="Jorgensen S.L."/>
            <person name="Zaremba-Niedzwiedzka K."/>
            <person name="Martijn J."/>
            <person name="Lind A.E."/>
            <person name="van Eijk R."/>
            <person name="Schleper C."/>
            <person name="Guy L."/>
            <person name="Ettema T.J."/>
        </authorList>
    </citation>
    <scope>NUCLEOTIDE SEQUENCE</scope>
</reference>
<sequence>MTIVSRPDIKNWIETIPEGVFHYKDIMGLRSVLTPELDTALRKVVYDFSHQAKPICESAGRGDGLYRRIDELPEPEDWQNVDATKDFPVVLPFDLRRYVWIDPETHVIVAGSKDSGKTGFLMIVVAMNMLNVNTVFLTNMEGGLSQVKRRFDAMNIDIPIPAPFKTWFKIDNFHDYMKEPDTLYVIDYIDVPDSGEFFMIAPALGRIQQQLHKLGNCVAAIGLQKKRNSDTAYGGEQTLKKTTLYLAMNPGKLKIVSAKVHTDPRVDPRNMQWTFIYSDEGTNFLNITPCYEEE</sequence>
<comment type="caution">
    <text evidence="1">The sequence shown here is derived from an EMBL/GenBank/DDBJ whole genome shotgun (WGS) entry which is preliminary data.</text>
</comment>
<evidence type="ECO:0000313" key="1">
    <source>
        <dbReference type="EMBL" id="KKM69340.1"/>
    </source>
</evidence>
<accession>A0A0F9LYC8</accession>
<dbReference type="AlphaFoldDB" id="A0A0F9LYC8"/>